<sequence length="323" mass="35789">MKTSISSDVWEKKKALIAKLYMEEEWPLKQVIKQIRSDDFNPSETQLRSRLKKWRVTKPSRQTRKKPQGATDDESDKDRRSSTASPRHRKSSPLRDCARHTADWVAPTHSLYGQPQIASQQLTPSPSGDPSVHSFTDGNPVTSSFEHPAQTSPVGQGLMVNTSSVVTPSYSSLPLSPESCLPSPGSSAPPAMAQWSPRSVSVDLGLNPTMHQAPWYSVPFEPVTPPAGVPHSAPLPPSVSGYMVPPAQGVFPPEFAHYPGEDYQTYDAKPWKRTMSLQYDYGHGRPEHSDRKYHHSYHQPPPGIISMPPSQPVMCAPMMPYST</sequence>
<feature type="region of interest" description="Disordered" evidence="1">
    <location>
        <begin position="118"/>
        <end position="194"/>
    </location>
</feature>
<feature type="domain" description="Clr5" evidence="2">
    <location>
        <begin position="7"/>
        <end position="58"/>
    </location>
</feature>
<dbReference type="EMBL" id="JAPQKI010000003">
    <property type="protein sequence ID" value="KAJ5109776.1"/>
    <property type="molecule type" value="Genomic_DNA"/>
</dbReference>
<feature type="region of interest" description="Disordered" evidence="1">
    <location>
        <begin position="38"/>
        <end position="97"/>
    </location>
</feature>
<accession>A0A9W9G0I0</accession>
<keyword evidence="4" id="KW-1185">Reference proteome</keyword>
<organism evidence="3 4">
    <name type="scientific">Penicillium argentinense</name>
    <dbReference type="NCBI Taxonomy" id="1131581"/>
    <lineage>
        <taxon>Eukaryota</taxon>
        <taxon>Fungi</taxon>
        <taxon>Dikarya</taxon>
        <taxon>Ascomycota</taxon>
        <taxon>Pezizomycotina</taxon>
        <taxon>Eurotiomycetes</taxon>
        <taxon>Eurotiomycetidae</taxon>
        <taxon>Eurotiales</taxon>
        <taxon>Aspergillaceae</taxon>
        <taxon>Penicillium</taxon>
    </lineage>
</organism>
<reference evidence="3" key="2">
    <citation type="journal article" date="2023" name="IMA Fungus">
        <title>Comparative genomic study of the Penicillium genus elucidates a diverse pangenome and 15 lateral gene transfer events.</title>
        <authorList>
            <person name="Petersen C."/>
            <person name="Sorensen T."/>
            <person name="Nielsen M.R."/>
            <person name="Sondergaard T.E."/>
            <person name="Sorensen J.L."/>
            <person name="Fitzpatrick D.A."/>
            <person name="Frisvad J.C."/>
            <person name="Nielsen K.L."/>
        </authorList>
    </citation>
    <scope>NUCLEOTIDE SEQUENCE</scope>
    <source>
        <strain evidence="3">IBT 30761</strain>
    </source>
</reference>
<dbReference type="OrthoDB" id="5308957at2759"/>
<dbReference type="GeneID" id="81353894"/>
<dbReference type="Proteomes" id="UP001149074">
    <property type="component" value="Unassembled WGS sequence"/>
</dbReference>
<dbReference type="Pfam" id="PF14420">
    <property type="entry name" value="Clr5"/>
    <property type="match status" value="1"/>
</dbReference>
<reference evidence="3" key="1">
    <citation type="submission" date="2022-11" db="EMBL/GenBank/DDBJ databases">
        <authorList>
            <person name="Petersen C."/>
        </authorList>
    </citation>
    <scope>NUCLEOTIDE SEQUENCE</scope>
    <source>
        <strain evidence="3">IBT 30761</strain>
    </source>
</reference>
<proteinExistence type="predicted"/>
<protein>
    <recommendedName>
        <fullName evidence="2">Clr5 domain-containing protein</fullName>
    </recommendedName>
</protein>
<dbReference type="AlphaFoldDB" id="A0A9W9G0I0"/>
<evidence type="ECO:0000256" key="1">
    <source>
        <dbReference type="SAM" id="MobiDB-lite"/>
    </source>
</evidence>
<comment type="caution">
    <text evidence="3">The sequence shown here is derived from an EMBL/GenBank/DDBJ whole genome shotgun (WGS) entry which is preliminary data.</text>
</comment>
<evidence type="ECO:0000313" key="4">
    <source>
        <dbReference type="Proteomes" id="UP001149074"/>
    </source>
</evidence>
<gene>
    <name evidence="3" type="ORF">N7532_002421</name>
</gene>
<feature type="compositionally biased region" description="Low complexity" evidence="1">
    <location>
        <begin position="163"/>
        <end position="193"/>
    </location>
</feature>
<evidence type="ECO:0000313" key="3">
    <source>
        <dbReference type="EMBL" id="KAJ5109776.1"/>
    </source>
</evidence>
<evidence type="ECO:0000259" key="2">
    <source>
        <dbReference type="Pfam" id="PF14420"/>
    </source>
</evidence>
<feature type="compositionally biased region" description="Basic residues" evidence="1">
    <location>
        <begin position="49"/>
        <end position="67"/>
    </location>
</feature>
<feature type="compositionally biased region" description="Polar residues" evidence="1">
    <location>
        <begin position="118"/>
        <end position="162"/>
    </location>
</feature>
<name>A0A9W9G0I0_9EURO</name>
<dbReference type="RefSeq" id="XP_056477887.1">
    <property type="nucleotide sequence ID" value="XM_056614915.1"/>
</dbReference>
<dbReference type="InterPro" id="IPR025676">
    <property type="entry name" value="Clr5_dom"/>
</dbReference>